<dbReference type="Proteomes" id="UP000799754">
    <property type="component" value="Unassembled WGS sequence"/>
</dbReference>
<name>A0ACB6RRZ6_9PLEO</name>
<protein>
    <submittedName>
        <fullName evidence="1">DUF1709-domain-containing protein</fullName>
    </submittedName>
</protein>
<organism evidence="1 2">
    <name type="scientific">Macroventuria anomochaeta</name>
    <dbReference type="NCBI Taxonomy" id="301207"/>
    <lineage>
        <taxon>Eukaryota</taxon>
        <taxon>Fungi</taxon>
        <taxon>Dikarya</taxon>
        <taxon>Ascomycota</taxon>
        <taxon>Pezizomycotina</taxon>
        <taxon>Dothideomycetes</taxon>
        <taxon>Pleosporomycetidae</taxon>
        <taxon>Pleosporales</taxon>
        <taxon>Pleosporineae</taxon>
        <taxon>Didymellaceae</taxon>
        <taxon>Macroventuria</taxon>
    </lineage>
</organism>
<proteinExistence type="predicted"/>
<reference evidence="1" key="1">
    <citation type="journal article" date="2020" name="Stud. Mycol.">
        <title>101 Dothideomycetes genomes: a test case for predicting lifestyles and emergence of pathogens.</title>
        <authorList>
            <person name="Haridas S."/>
            <person name="Albert R."/>
            <person name="Binder M."/>
            <person name="Bloem J."/>
            <person name="Labutti K."/>
            <person name="Salamov A."/>
            <person name="Andreopoulos B."/>
            <person name="Baker S."/>
            <person name="Barry K."/>
            <person name="Bills G."/>
            <person name="Bluhm B."/>
            <person name="Cannon C."/>
            <person name="Castanera R."/>
            <person name="Culley D."/>
            <person name="Daum C."/>
            <person name="Ezra D."/>
            <person name="Gonzalez J."/>
            <person name="Henrissat B."/>
            <person name="Kuo A."/>
            <person name="Liang C."/>
            <person name="Lipzen A."/>
            <person name="Lutzoni F."/>
            <person name="Magnuson J."/>
            <person name="Mondo S."/>
            <person name="Nolan M."/>
            <person name="Ohm R."/>
            <person name="Pangilinan J."/>
            <person name="Park H.-J."/>
            <person name="Ramirez L."/>
            <person name="Alfaro M."/>
            <person name="Sun H."/>
            <person name="Tritt A."/>
            <person name="Yoshinaga Y."/>
            <person name="Zwiers L.-H."/>
            <person name="Turgeon B."/>
            <person name="Goodwin S."/>
            <person name="Spatafora J."/>
            <person name="Crous P."/>
            <person name="Grigoriev I."/>
        </authorList>
    </citation>
    <scope>NUCLEOTIDE SEQUENCE</scope>
    <source>
        <strain evidence="1">CBS 525.71</strain>
    </source>
</reference>
<keyword evidence="2" id="KW-1185">Reference proteome</keyword>
<comment type="caution">
    <text evidence="1">The sequence shown here is derived from an EMBL/GenBank/DDBJ whole genome shotgun (WGS) entry which is preliminary data.</text>
</comment>
<gene>
    <name evidence="1" type="ORF">BU25DRAFT_460924</name>
</gene>
<sequence length="1568" mass="172495">MSRNEAVSPLRINKTPTASPAKGSGRPLSEIGAGERRRNSPSFDQTTKVRAHPTVPLRRALHRVSAAADEGQRMYLTKETSPFGSSPFQNSPRLFWKEQTTSPRDRFENSENSFTEDSQLPLSPKRNSIENLKKQARVKNSGIFAREQMHAYDPTSVQPLDRPLAAGRPLSTSVQGNAFGGAGLDGLRQHDGSPEKAPHHRRGESMNNIPTLSSIKTSPAKLPTQSTFGSPFSSPTKDRPSSSAGRASPAKSSLVNNGRFNSPQYNPDSSVLSDDDEMTHQTPRVLRRHAKSVTFDAAPPTITEYELVTPDPSAASGSREGSYEETDEEEEMSFDQDDSFDASLEDTDKTPVVLPEDWRHVSPDNANTSLTDLYDDVFDPRETSPMAGAQPNGAMSGSRHGSQHSEGSPRPLPPLPGMSLNRPDSSNGEASRSLPQLPPVSGFSKADLMSRRESSMSLEDRLRLMNFDGDRDTSTPTQESHNKTDDDGVEVHVDEVDADASVLTADNEQDASIPRISRESILRRVKSQNFDDHEDSCAYDAESSPERSYGNLADLDPDVPIPSRECSSNFDETVHQAQTSPEPEADSVLDAYQDVDGSAISQLDDHEAGPYGGEDLEREGSDSSVIRHPVRDDDTEDADSIGDDVSVSQYSSQPDEEPYETPVQQAAEPFVEPFVEQVVEQPEEHPEEQPTSQSTIDSSGPPTPTVVAESPNAAEKKARQDELFANFDREQSMDLSLDPLKASFATAPSPLDTAPKMEAMRDFLQRPAAPEATEEGAEEEYIDSNEPSSPDSVIRHPIVLSPPEIDSDQEVPQCEATIRGTGGHKLRTRPSLIPDEVDMAATRRQVSGTYPPPVPERSPKRQSLSFEIGHVDDDSSQLSLATRERRMLDLDLGDDENDLSFGLDNEFDKIIESQKVDLLFPLPDFARFPTSVAARPNAAAHMSGEGFVYPYHVANPPEQKGYLMRENTKVVVASSRQFSDEARPTETPAAVDPTTGEKLAKAPARKASGSKQAWTTEPWNGKARRKSLRTASGARKARTSGVAPPLPGQDSAVAAGLDAVTEQGNDEFEDGEERGRVFVKVIGVKDLDLPLPKTERTWFQLTLDNGLHCVTTSWLELGHSAPIGQEFELVVLDDLEFQLTLQTKLEPPARQPEVFTAAPPKAITKKTSGSTFRNLLSSPKKRKEQERRAQEEADRLALQQQQEAQAAAKRNQKATAWDLLHDLVGQDGSFARAYVCLSNHESQAYGRPLTVDIPCFNEWAVDDSGVSSVKSKRGGVVRRPPYRVGKLTVQLLYVPKPKNATDDDMPKSMNACLRELKEAEEVKGKTWEGLLSQQGGDCPYWRRRFFRLDGTKLTAFHETTRQPRATINLAKATKLLDDKSALKQPSATKSGGRRKSAFAEDEEGYMFVEEGFRIRFANGEVIDFYADGREQKEGWMKVLSECVGKDIASGKAWTHMVLEKERKEKAQKPRSQAGAPTPGSKPPHEGGNANRRPSHTRTQSHEVCSKSTPSSPVKPAHARTQSFAPTPPPKERDPRMAPAPAPRPRPQTQMQPNTGSNSRRDQVRSMIF</sequence>
<evidence type="ECO:0000313" key="1">
    <source>
        <dbReference type="EMBL" id="KAF2624755.1"/>
    </source>
</evidence>
<accession>A0ACB6RRZ6</accession>
<evidence type="ECO:0000313" key="2">
    <source>
        <dbReference type="Proteomes" id="UP000799754"/>
    </source>
</evidence>
<dbReference type="EMBL" id="MU006729">
    <property type="protein sequence ID" value="KAF2624755.1"/>
    <property type="molecule type" value="Genomic_DNA"/>
</dbReference>